<name>A0A9E7H177_9LILI</name>
<proteinExistence type="predicted"/>
<organism evidence="1 2">
    <name type="scientific">Musa troglodytarum</name>
    <name type="common">fe'i banana</name>
    <dbReference type="NCBI Taxonomy" id="320322"/>
    <lineage>
        <taxon>Eukaryota</taxon>
        <taxon>Viridiplantae</taxon>
        <taxon>Streptophyta</taxon>
        <taxon>Embryophyta</taxon>
        <taxon>Tracheophyta</taxon>
        <taxon>Spermatophyta</taxon>
        <taxon>Magnoliopsida</taxon>
        <taxon>Liliopsida</taxon>
        <taxon>Zingiberales</taxon>
        <taxon>Musaceae</taxon>
        <taxon>Musa</taxon>
    </lineage>
</organism>
<evidence type="ECO:0000313" key="1">
    <source>
        <dbReference type="EMBL" id="URE21962.1"/>
    </source>
</evidence>
<dbReference type="OrthoDB" id="5152799at2759"/>
<accession>A0A9E7H177</accession>
<gene>
    <name evidence="1" type="ORF">MUK42_10780</name>
</gene>
<dbReference type="EMBL" id="CP097509">
    <property type="protein sequence ID" value="URE21962.1"/>
    <property type="molecule type" value="Genomic_DNA"/>
</dbReference>
<keyword evidence="2" id="KW-1185">Reference proteome</keyword>
<sequence length="59" mass="6776">MIHSATKASDRSIFFIIPSPPLVTPSTRRRRSHAHRETYHVWFHSPPRKPTDGLVATAR</sequence>
<reference evidence="1" key="1">
    <citation type="submission" date="2022-05" db="EMBL/GenBank/DDBJ databases">
        <title>The Musa troglodytarum L. genome provides insights into the mechanism of non-climacteric behaviour and enrichment of carotenoids.</title>
        <authorList>
            <person name="Wang J."/>
        </authorList>
    </citation>
    <scope>NUCLEOTIDE SEQUENCE</scope>
    <source>
        <tissue evidence="1">Leaf</tissue>
    </source>
</reference>
<evidence type="ECO:0000313" key="2">
    <source>
        <dbReference type="Proteomes" id="UP001055439"/>
    </source>
</evidence>
<protein>
    <submittedName>
        <fullName evidence="1">Glutamate decarboxylase</fullName>
    </submittedName>
</protein>
<dbReference type="AlphaFoldDB" id="A0A9E7H177"/>
<dbReference type="Proteomes" id="UP001055439">
    <property type="component" value="Chromosome 7"/>
</dbReference>